<gene>
    <name evidence="2" type="ORF">KCG45_04860</name>
</gene>
<evidence type="ECO:0000313" key="2">
    <source>
        <dbReference type="EMBL" id="MBV7265500.1"/>
    </source>
</evidence>
<dbReference type="InterPro" id="IPR041374">
    <property type="entry name" value="BaeRF_family12"/>
</dbReference>
<dbReference type="RefSeq" id="WP_218315950.1">
    <property type="nucleotide sequence ID" value="NZ_JAGSPB010000001.1"/>
</dbReference>
<feature type="compositionally biased region" description="Polar residues" evidence="1">
    <location>
        <begin position="36"/>
        <end position="47"/>
    </location>
</feature>
<reference evidence="2 3" key="1">
    <citation type="submission" date="2021-04" db="EMBL/GenBank/DDBJ databases">
        <authorList>
            <person name="Pira H."/>
            <person name="Risdian C."/>
            <person name="Wink J."/>
        </authorList>
    </citation>
    <scope>NUCLEOTIDE SEQUENCE [LARGE SCALE GENOMIC DNA]</scope>
    <source>
        <strain evidence="2 3">WH131</strain>
    </source>
</reference>
<sequence length="147" mass="16249">MKLKHGALVMAIDGRKMVLLRNQGDTRKPVLQTVLQEISENPRSGEQGSDRPGRTFSSASSRRSAMSETDWHEEAKKNFVRDALGVLAAYRKEQGSEMLVLAAPSVLGEFRKQCPDSLKPGIIAEIDKDVVNHRPEEIVAIIDAVEP</sequence>
<feature type="region of interest" description="Disordered" evidence="1">
    <location>
        <begin position="36"/>
        <end position="72"/>
    </location>
</feature>
<evidence type="ECO:0000256" key="1">
    <source>
        <dbReference type="SAM" id="MobiDB-lite"/>
    </source>
</evidence>
<keyword evidence="3" id="KW-1185">Reference proteome</keyword>
<comment type="caution">
    <text evidence="2">The sequence shown here is derived from an EMBL/GenBank/DDBJ whole genome shotgun (WGS) entry which is preliminary data.</text>
</comment>
<name>A0ABS6SKJ4_9SPHN</name>
<organism evidence="2 3">
    <name type="scientific">Erythrobacter ani</name>
    <dbReference type="NCBI Taxonomy" id="2827235"/>
    <lineage>
        <taxon>Bacteria</taxon>
        <taxon>Pseudomonadati</taxon>
        <taxon>Pseudomonadota</taxon>
        <taxon>Alphaproteobacteria</taxon>
        <taxon>Sphingomonadales</taxon>
        <taxon>Erythrobacteraceae</taxon>
        <taxon>Erythrobacter/Porphyrobacter group</taxon>
        <taxon>Erythrobacter</taxon>
    </lineage>
</organism>
<protein>
    <submittedName>
        <fullName evidence="2">Host attachment protein</fullName>
    </submittedName>
</protein>
<proteinExistence type="predicted"/>
<dbReference type="Proteomes" id="UP000699975">
    <property type="component" value="Unassembled WGS sequence"/>
</dbReference>
<evidence type="ECO:0000313" key="3">
    <source>
        <dbReference type="Proteomes" id="UP000699975"/>
    </source>
</evidence>
<dbReference type="EMBL" id="JAGSPB010000001">
    <property type="protein sequence ID" value="MBV7265500.1"/>
    <property type="molecule type" value="Genomic_DNA"/>
</dbReference>
<dbReference type="Pfam" id="PF18856">
    <property type="entry name" value="baeRF_family12"/>
    <property type="match status" value="1"/>
</dbReference>
<feature type="compositionally biased region" description="Low complexity" evidence="1">
    <location>
        <begin position="57"/>
        <end position="67"/>
    </location>
</feature>
<accession>A0ABS6SKJ4</accession>